<proteinExistence type="predicted"/>
<dbReference type="InterPro" id="IPR045558">
    <property type="entry name" value="DUF6317"/>
</dbReference>
<accession>A0A1J4NYV9</accession>
<comment type="caution">
    <text evidence="1">The sequence shown here is derived from an EMBL/GenBank/DDBJ whole genome shotgun (WGS) entry which is preliminary data.</text>
</comment>
<evidence type="ECO:0000313" key="1">
    <source>
        <dbReference type="EMBL" id="OIJ66421.1"/>
    </source>
</evidence>
<evidence type="ECO:0008006" key="3">
    <source>
        <dbReference type="Google" id="ProtNLM"/>
    </source>
</evidence>
<reference evidence="1" key="1">
    <citation type="submission" date="2016-10" db="EMBL/GenBank/DDBJ databases">
        <title>Genome sequence of Streptomyces mangrovisoli MUSC 149.</title>
        <authorList>
            <person name="Lee L.-H."/>
            <person name="Ser H.-L."/>
        </authorList>
    </citation>
    <scope>NUCLEOTIDE SEQUENCE [LARGE SCALE GENOMIC DNA]</scope>
    <source>
        <strain evidence="1">MUSC 149</strain>
    </source>
</reference>
<gene>
    <name evidence="1" type="ORF">WN71_018525</name>
</gene>
<sequence>MMADFQAVMSDLTAMTKTFHDQARDYRGLGPDVTPPVADSGDGGCDHAIKEIADLIVALHIGFADRLDDHGDKVAYARDSFQRHDVDVHGVFEDLMTGEG</sequence>
<protein>
    <recommendedName>
        <fullName evidence="3">PE domain-containing protein</fullName>
    </recommendedName>
</protein>
<organism evidence="1 2">
    <name type="scientific">Streptomyces mangrovisoli</name>
    <dbReference type="NCBI Taxonomy" id="1428628"/>
    <lineage>
        <taxon>Bacteria</taxon>
        <taxon>Bacillati</taxon>
        <taxon>Actinomycetota</taxon>
        <taxon>Actinomycetes</taxon>
        <taxon>Kitasatosporales</taxon>
        <taxon>Streptomycetaceae</taxon>
        <taxon>Streptomyces</taxon>
    </lineage>
</organism>
<evidence type="ECO:0000313" key="2">
    <source>
        <dbReference type="Proteomes" id="UP000034196"/>
    </source>
</evidence>
<dbReference type="Pfam" id="PF19840">
    <property type="entry name" value="DUF6317"/>
    <property type="match status" value="1"/>
</dbReference>
<keyword evidence="2" id="KW-1185">Reference proteome</keyword>
<dbReference type="STRING" id="1428628.WN71_018525"/>
<name>A0A1J4NYV9_9ACTN</name>
<dbReference type="Proteomes" id="UP000034196">
    <property type="component" value="Unassembled WGS sequence"/>
</dbReference>
<dbReference type="AlphaFoldDB" id="A0A1J4NYV9"/>
<dbReference type="EMBL" id="LAVA02000040">
    <property type="protein sequence ID" value="OIJ66421.1"/>
    <property type="molecule type" value="Genomic_DNA"/>
</dbReference>
<dbReference type="OrthoDB" id="3537606at2"/>